<name>A0A834P6S7_VESPE</name>
<keyword evidence="5 7" id="KW-0472">Membrane</keyword>
<protein>
    <recommendedName>
        <fullName evidence="8">Phosphatidic acid phosphatase type 2/haloperoxidase domain-containing protein</fullName>
    </recommendedName>
</protein>
<reference evidence="9" key="1">
    <citation type="journal article" date="2020" name="G3 (Bethesda)">
        <title>High-Quality Assemblies for Three Invasive Social Wasps from the &lt;i&gt;Vespula&lt;/i&gt; Genus.</title>
        <authorList>
            <person name="Harrop T.W.R."/>
            <person name="Guhlin J."/>
            <person name="McLaughlin G.M."/>
            <person name="Permina E."/>
            <person name="Stockwell P."/>
            <person name="Gilligan J."/>
            <person name="Le Lec M.F."/>
            <person name="Gruber M.A.M."/>
            <person name="Quinn O."/>
            <person name="Lovegrove M."/>
            <person name="Duncan E.J."/>
            <person name="Remnant E.J."/>
            <person name="Van Eeckhoven J."/>
            <person name="Graham B."/>
            <person name="Knapp R.A."/>
            <person name="Langford K.W."/>
            <person name="Kronenberg Z."/>
            <person name="Press M.O."/>
            <person name="Eacker S.M."/>
            <person name="Wilson-Rankin E.E."/>
            <person name="Purcell J."/>
            <person name="Lester P.J."/>
            <person name="Dearden P.K."/>
        </authorList>
    </citation>
    <scope>NUCLEOTIDE SEQUENCE</scope>
    <source>
        <strain evidence="9">Volc-1</strain>
    </source>
</reference>
<feature type="transmembrane region" description="Helical" evidence="7">
    <location>
        <begin position="246"/>
        <end position="265"/>
    </location>
</feature>
<dbReference type="AlphaFoldDB" id="A0A834P6S7"/>
<dbReference type="InterPro" id="IPR036938">
    <property type="entry name" value="PAP2/HPO_sf"/>
</dbReference>
<feature type="transmembrane region" description="Helical" evidence="7">
    <location>
        <begin position="99"/>
        <end position="123"/>
    </location>
</feature>
<comment type="similarity">
    <text evidence="2">Belongs to the PA-phosphatase related phosphoesterase family.</text>
</comment>
<dbReference type="InterPro" id="IPR043216">
    <property type="entry name" value="PAP-like"/>
</dbReference>
<proteinExistence type="inferred from homology"/>
<dbReference type="EMBL" id="JACSDY010000004">
    <property type="protein sequence ID" value="KAF7429982.1"/>
    <property type="molecule type" value="Genomic_DNA"/>
</dbReference>
<evidence type="ECO:0000256" key="2">
    <source>
        <dbReference type="ARBA" id="ARBA00008816"/>
    </source>
</evidence>
<dbReference type="Pfam" id="PF01569">
    <property type="entry name" value="PAP2"/>
    <property type="match status" value="1"/>
</dbReference>
<feature type="transmembrane region" description="Helical" evidence="7">
    <location>
        <begin position="271"/>
        <end position="291"/>
    </location>
</feature>
<evidence type="ECO:0000313" key="9">
    <source>
        <dbReference type="EMBL" id="KAF7429982.1"/>
    </source>
</evidence>
<dbReference type="SMART" id="SM00014">
    <property type="entry name" value="acidPPc"/>
    <property type="match status" value="1"/>
</dbReference>
<evidence type="ECO:0000259" key="8">
    <source>
        <dbReference type="SMART" id="SM00014"/>
    </source>
</evidence>
<evidence type="ECO:0000256" key="5">
    <source>
        <dbReference type="ARBA" id="ARBA00023136"/>
    </source>
</evidence>
<sequence>MPQRVKGRSTEQLTRCSTTSLEQSTPSDKEGNTVNEQTIPKIMSVCKNTIRWVLLIDILIALTVIVLMGLLEFGKFPRNQIGFLCNDPKLSFKFMGDTISVLVLLSVTTLMPIVVMWVTEYTCHARNCYDKETECNESRLKQVWFWYGHYTIGIVALVVGCSIMKVVIGEPRPHFFDTCQPLEAQNCTNEYIESYTCTNSIDSNWFIEDSSKSFPSAHSALSVFTSIFIASYLQERMTDKTLLMKAWFQFLISTWTVICSLSRIADHRHHWWDVLAGLIIGTITAILVVIFRVNLFRLERKTSSERVKSDFIGNEQVACFDEKNYQSKKKLVNSAHNIDIPEDRELRDITVSWKE</sequence>
<evidence type="ECO:0000256" key="6">
    <source>
        <dbReference type="SAM" id="MobiDB-lite"/>
    </source>
</evidence>
<dbReference type="GO" id="GO:0006644">
    <property type="term" value="P:phospholipid metabolic process"/>
    <property type="evidence" value="ECO:0007669"/>
    <property type="project" value="InterPro"/>
</dbReference>
<dbReference type="PANTHER" id="PTHR10165">
    <property type="entry name" value="LIPID PHOSPHATE PHOSPHATASE"/>
    <property type="match status" value="1"/>
</dbReference>
<gene>
    <name evidence="9" type="ORF">H0235_006380</name>
</gene>
<dbReference type="GO" id="GO:0007165">
    <property type="term" value="P:signal transduction"/>
    <property type="evidence" value="ECO:0007669"/>
    <property type="project" value="TreeGrafter"/>
</dbReference>
<comment type="caution">
    <text evidence="9">The sequence shown here is derived from an EMBL/GenBank/DDBJ whole genome shotgun (WGS) entry which is preliminary data.</text>
</comment>
<feature type="transmembrane region" description="Helical" evidence="7">
    <location>
        <begin position="52"/>
        <end position="71"/>
    </location>
</feature>
<evidence type="ECO:0000313" key="10">
    <source>
        <dbReference type="Proteomes" id="UP000600918"/>
    </source>
</evidence>
<evidence type="ECO:0000256" key="7">
    <source>
        <dbReference type="SAM" id="Phobius"/>
    </source>
</evidence>
<dbReference type="Proteomes" id="UP000600918">
    <property type="component" value="Unassembled WGS sequence"/>
</dbReference>
<comment type="subcellular location">
    <subcellularLocation>
        <location evidence="1">Membrane</location>
        <topology evidence="1">Multi-pass membrane protein</topology>
    </subcellularLocation>
</comment>
<dbReference type="GO" id="GO:0005886">
    <property type="term" value="C:plasma membrane"/>
    <property type="evidence" value="ECO:0007669"/>
    <property type="project" value="TreeGrafter"/>
</dbReference>
<dbReference type="InterPro" id="IPR000326">
    <property type="entry name" value="PAP2/HPO"/>
</dbReference>
<keyword evidence="10" id="KW-1185">Reference proteome</keyword>
<dbReference type="Gene3D" id="1.20.144.10">
    <property type="entry name" value="Phosphatidic acid phosphatase type 2/haloperoxidase"/>
    <property type="match status" value="1"/>
</dbReference>
<keyword evidence="3 7" id="KW-0812">Transmembrane</keyword>
<dbReference type="GO" id="GO:0008195">
    <property type="term" value="F:phosphatidate phosphatase activity"/>
    <property type="evidence" value="ECO:0007669"/>
    <property type="project" value="TreeGrafter"/>
</dbReference>
<feature type="region of interest" description="Disordered" evidence="6">
    <location>
        <begin position="1"/>
        <end position="33"/>
    </location>
</feature>
<dbReference type="SUPFAM" id="SSF48317">
    <property type="entry name" value="Acid phosphatase/Vanadium-dependent haloperoxidase"/>
    <property type="match status" value="1"/>
</dbReference>
<keyword evidence="4 7" id="KW-1133">Transmembrane helix</keyword>
<dbReference type="GO" id="GO:0046839">
    <property type="term" value="P:phospholipid dephosphorylation"/>
    <property type="evidence" value="ECO:0007669"/>
    <property type="project" value="TreeGrafter"/>
</dbReference>
<organism evidence="9 10">
    <name type="scientific">Vespula pensylvanica</name>
    <name type="common">Western yellow jacket</name>
    <name type="synonym">Wasp</name>
    <dbReference type="NCBI Taxonomy" id="30213"/>
    <lineage>
        <taxon>Eukaryota</taxon>
        <taxon>Metazoa</taxon>
        <taxon>Ecdysozoa</taxon>
        <taxon>Arthropoda</taxon>
        <taxon>Hexapoda</taxon>
        <taxon>Insecta</taxon>
        <taxon>Pterygota</taxon>
        <taxon>Neoptera</taxon>
        <taxon>Endopterygota</taxon>
        <taxon>Hymenoptera</taxon>
        <taxon>Apocrita</taxon>
        <taxon>Aculeata</taxon>
        <taxon>Vespoidea</taxon>
        <taxon>Vespidae</taxon>
        <taxon>Vespinae</taxon>
        <taxon>Vespula</taxon>
    </lineage>
</organism>
<feature type="domain" description="Phosphatidic acid phosphatase type 2/haloperoxidase" evidence="8">
    <location>
        <begin position="151"/>
        <end position="289"/>
    </location>
</feature>
<feature type="compositionally biased region" description="Polar residues" evidence="6">
    <location>
        <begin position="10"/>
        <end position="33"/>
    </location>
</feature>
<feature type="transmembrane region" description="Helical" evidence="7">
    <location>
        <begin position="144"/>
        <end position="168"/>
    </location>
</feature>
<evidence type="ECO:0000256" key="1">
    <source>
        <dbReference type="ARBA" id="ARBA00004141"/>
    </source>
</evidence>
<accession>A0A834P6S7</accession>
<dbReference type="PANTHER" id="PTHR10165:SF103">
    <property type="entry name" value="PHOSPHOLIPID PHOSPHATASE HOMOLOG 1.2 HOMOLOG"/>
    <property type="match status" value="1"/>
</dbReference>
<evidence type="ECO:0000256" key="3">
    <source>
        <dbReference type="ARBA" id="ARBA00022692"/>
    </source>
</evidence>
<evidence type="ECO:0000256" key="4">
    <source>
        <dbReference type="ARBA" id="ARBA00022989"/>
    </source>
</evidence>
<feature type="transmembrane region" description="Helical" evidence="7">
    <location>
        <begin position="216"/>
        <end position="234"/>
    </location>
</feature>